<evidence type="ECO:0000256" key="4">
    <source>
        <dbReference type="ARBA" id="ARBA00022692"/>
    </source>
</evidence>
<dbReference type="RefSeq" id="WP_012725961.1">
    <property type="nucleotide sequence ID" value="NC_012669.1"/>
</dbReference>
<comment type="similarity">
    <text evidence="7">Belongs to the binding-protein-dependent transport system permease family.</text>
</comment>
<evidence type="ECO:0000256" key="5">
    <source>
        <dbReference type="ARBA" id="ARBA00022989"/>
    </source>
</evidence>
<name>C5BZK9_BEUC1</name>
<dbReference type="AlphaFoldDB" id="C5BZK9"/>
<dbReference type="GO" id="GO:0005886">
    <property type="term" value="C:plasma membrane"/>
    <property type="evidence" value="ECO:0007669"/>
    <property type="project" value="UniProtKB-SubCell"/>
</dbReference>
<proteinExistence type="inferred from homology"/>
<dbReference type="STRING" id="471853.Bcav_0920"/>
<evidence type="ECO:0000256" key="6">
    <source>
        <dbReference type="ARBA" id="ARBA00023136"/>
    </source>
</evidence>
<evidence type="ECO:0000256" key="3">
    <source>
        <dbReference type="ARBA" id="ARBA00022475"/>
    </source>
</evidence>
<evidence type="ECO:0000313" key="9">
    <source>
        <dbReference type="EMBL" id="ACQ79181.1"/>
    </source>
</evidence>
<dbReference type="GO" id="GO:0055085">
    <property type="term" value="P:transmembrane transport"/>
    <property type="evidence" value="ECO:0007669"/>
    <property type="project" value="InterPro"/>
</dbReference>
<evidence type="ECO:0000256" key="1">
    <source>
        <dbReference type="ARBA" id="ARBA00004651"/>
    </source>
</evidence>
<dbReference type="CDD" id="cd06261">
    <property type="entry name" value="TM_PBP2"/>
    <property type="match status" value="1"/>
</dbReference>
<feature type="transmembrane region" description="Helical" evidence="7">
    <location>
        <begin position="34"/>
        <end position="60"/>
    </location>
</feature>
<dbReference type="Proteomes" id="UP000007962">
    <property type="component" value="Chromosome"/>
</dbReference>
<feature type="transmembrane region" description="Helical" evidence="7">
    <location>
        <begin position="251"/>
        <end position="274"/>
    </location>
</feature>
<feature type="transmembrane region" description="Helical" evidence="7">
    <location>
        <begin position="221"/>
        <end position="239"/>
    </location>
</feature>
<feature type="transmembrane region" description="Helical" evidence="7">
    <location>
        <begin position="96"/>
        <end position="116"/>
    </location>
</feature>
<dbReference type="PROSITE" id="PS50928">
    <property type="entry name" value="ABC_TM1"/>
    <property type="match status" value="1"/>
</dbReference>
<keyword evidence="5 7" id="KW-1133">Transmembrane helix</keyword>
<feature type="transmembrane region" description="Helical" evidence="7">
    <location>
        <begin position="286"/>
        <end position="305"/>
    </location>
</feature>
<feature type="transmembrane region" description="Helical" evidence="7">
    <location>
        <begin position="128"/>
        <end position="148"/>
    </location>
</feature>
<organism evidence="9 10">
    <name type="scientific">Beutenbergia cavernae (strain ATCC BAA-8 / DSM 12333 / CCUG 43141 / JCM 11478 / NBRC 16432 / NCIMB 13614 / HKI 0122)</name>
    <dbReference type="NCBI Taxonomy" id="471853"/>
    <lineage>
        <taxon>Bacteria</taxon>
        <taxon>Bacillati</taxon>
        <taxon>Actinomycetota</taxon>
        <taxon>Actinomycetes</taxon>
        <taxon>Micrococcales</taxon>
        <taxon>Beutenbergiaceae</taxon>
        <taxon>Beutenbergia</taxon>
    </lineage>
</organism>
<evidence type="ECO:0000256" key="2">
    <source>
        <dbReference type="ARBA" id="ARBA00022448"/>
    </source>
</evidence>
<comment type="subcellular location">
    <subcellularLocation>
        <location evidence="1 7">Cell membrane</location>
        <topology evidence="1 7">Multi-pass membrane protein</topology>
    </subcellularLocation>
</comment>
<keyword evidence="10" id="KW-1185">Reference proteome</keyword>
<feature type="transmembrane region" description="Helical" evidence="7">
    <location>
        <begin position="176"/>
        <end position="200"/>
    </location>
</feature>
<dbReference type="PANTHER" id="PTHR30193:SF1">
    <property type="entry name" value="ABC TRANSPORTER PERMEASE PROTEIN YESP-RELATED"/>
    <property type="match status" value="1"/>
</dbReference>
<dbReference type="PANTHER" id="PTHR30193">
    <property type="entry name" value="ABC TRANSPORTER PERMEASE PROTEIN"/>
    <property type="match status" value="1"/>
</dbReference>
<dbReference type="HOGENOM" id="CLU_016047_0_2_11"/>
<evidence type="ECO:0000256" key="7">
    <source>
        <dbReference type="RuleBase" id="RU363032"/>
    </source>
</evidence>
<dbReference type="KEGG" id="bcv:Bcav_0920"/>
<evidence type="ECO:0000259" key="8">
    <source>
        <dbReference type="PROSITE" id="PS50928"/>
    </source>
</evidence>
<gene>
    <name evidence="9" type="ordered locus">Bcav_0920</name>
</gene>
<feature type="domain" description="ABC transmembrane type-1" evidence="8">
    <location>
        <begin position="90"/>
        <end position="303"/>
    </location>
</feature>
<dbReference type="OrthoDB" id="4053402at2"/>
<dbReference type="Pfam" id="PF00528">
    <property type="entry name" value="BPD_transp_1"/>
    <property type="match status" value="1"/>
</dbReference>
<dbReference type="Gene3D" id="1.10.3720.10">
    <property type="entry name" value="MetI-like"/>
    <property type="match status" value="1"/>
</dbReference>
<evidence type="ECO:0000313" key="10">
    <source>
        <dbReference type="Proteomes" id="UP000007962"/>
    </source>
</evidence>
<reference evidence="9 10" key="1">
    <citation type="journal article" date="2009" name="Stand. Genomic Sci.">
        <title>Complete genome sequence of Beutenbergia cavernae type strain (HKI 0122).</title>
        <authorList>
            <person name="Land M."/>
            <person name="Pukall R."/>
            <person name="Abt B."/>
            <person name="Goker M."/>
            <person name="Rohde M."/>
            <person name="Glavina Del Rio T."/>
            <person name="Tice H."/>
            <person name="Copeland A."/>
            <person name="Cheng J.F."/>
            <person name="Lucas S."/>
            <person name="Chen F."/>
            <person name="Nolan M."/>
            <person name="Bruce D."/>
            <person name="Goodwin L."/>
            <person name="Pitluck S."/>
            <person name="Ivanova N."/>
            <person name="Mavromatis K."/>
            <person name="Ovchinnikova G."/>
            <person name="Pati A."/>
            <person name="Chen A."/>
            <person name="Palaniappan K."/>
            <person name="Hauser L."/>
            <person name="Chang Y.J."/>
            <person name="Jefferies C.C."/>
            <person name="Saunders E."/>
            <person name="Brettin T."/>
            <person name="Detter J.C."/>
            <person name="Han C."/>
            <person name="Chain P."/>
            <person name="Bristow J."/>
            <person name="Eisen J.A."/>
            <person name="Markowitz V."/>
            <person name="Hugenholtz P."/>
            <person name="Kyrpides N.C."/>
            <person name="Klenk H.P."/>
            <person name="Lapidus A."/>
        </authorList>
    </citation>
    <scope>NUCLEOTIDE SEQUENCE [LARGE SCALE GENOMIC DNA]</scope>
    <source>
        <strain evidence="10">ATCC BAA-8 / DSM 12333 / NBRC 16432</strain>
    </source>
</reference>
<dbReference type="eggNOG" id="COG1175">
    <property type="taxonomic scope" value="Bacteria"/>
</dbReference>
<dbReference type="EMBL" id="CP001618">
    <property type="protein sequence ID" value="ACQ79181.1"/>
    <property type="molecule type" value="Genomic_DNA"/>
</dbReference>
<keyword evidence="2 7" id="KW-0813">Transport</keyword>
<dbReference type="SUPFAM" id="SSF161098">
    <property type="entry name" value="MetI-like"/>
    <property type="match status" value="1"/>
</dbReference>
<keyword evidence="6 7" id="KW-0472">Membrane</keyword>
<keyword evidence="3" id="KW-1003">Cell membrane</keyword>
<dbReference type="InterPro" id="IPR000515">
    <property type="entry name" value="MetI-like"/>
</dbReference>
<dbReference type="InterPro" id="IPR035906">
    <property type="entry name" value="MetI-like_sf"/>
</dbReference>
<protein>
    <submittedName>
        <fullName evidence="9">Binding-protein-dependent transport systems inner membrane component</fullName>
    </submittedName>
</protein>
<dbReference type="InterPro" id="IPR051393">
    <property type="entry name" value="ABC_transporter_permease"/>
</dbReference>
<keyword evidence="4 7" id="KW-0812">Transmembrane</keyword>
<accession>C5BZK9</accession>
<sequence length="319" mass="34230">MVSLSSAALSARLGRRGGRVPAGRRVGRHPGAAFTLLSPWLIGIVGLTLGPMIASLVLSFTDYDLLSAPTFVGGANYARMLDDPRLAQSLGVTSTYVAIAVPLKTTCALLIAVVLARGVRLIGVYRAAFYLPSLLGASVAIAILWRLVFGSDGIFNAFLGMFGVEGQSWVSTPDTALFTLIALSVWQFGGPMVIFLAALLQVPAELQEAAAIDGAGPVRRFARITVPLITPVIFFNLVLEMINSFQTFTPSYIISGGTGGPADSTLLYSLYLYLEAFTKFRMGYASAMAWVLLLIIGLVTALLFWTSRRWVFYADSGER</sequence>